<protein>
    <submittedName>
        <fullName evidence="2">Uncharacterized protein</fullName>
    </submittedName>
</protein>
<feature type="region of interest" description="Disordered" evidence="1">
    <location>
        <begin position="414"/>
        <end position="452"/>
    </location>
</feature>
<proteinExistence type="predicted"/>
<gene>
    <name evidence="2" type="ORF">A4U43_C03F27200</name>
</gene>
<accession>A0A5P1FE56</accession>
<feature type="compositionally biased region" description="Acidic residues" evidence="1">
    <location>
        <begin position="414"/>
        <end position="426"/>
    </location>
</feature>
<sequence>MYSYFVLRKISCYLRSKYHFYKAKPNHPKVLHHNPLIILSLQEKKQHPTLINLFQETEKRDIKEAKSMASCSSFLDQEGTSSDTTPSGTSAPSNAAAPVVNAAPSIAGILFKHFPSDNYYFNCFHPGHHPPTNPSFPSSIPQPFFICSSSKGLLLVYKSSSNSYHVFNPFVHNADSYRRIPSPPRSHKDYDTAVLSVNNQLPAFDIICAVEEADGGKYTFDWYHSGVDKWVQGTRLLDISPRRILMHTGISDDSGAAFWLTDDQKMVVTFNTVDSSGLQKLDLPKMLHSAQRKYLGKISDDKIGVVIAKNSILALYSLGDQGCSWRSYKFLDLAEAGIIAPYQLERADIMRFNKDVPFCVGNRSFLLKMSSNPEDATVHELHHWVRIPLLAGELVPYEVSTITPAQFPVRENEENIVDDEQSVDELYEAKGKRKQSADSQEDGRDLKRIRKD</sequence>
<reference evidence="3" key="1">
    <citation type="journal article" date="2017" name="Nat. Commun.">
        <title>The asparagus genome sheds light on the origin and evolution of a young Y chromosome.</title>
        <authorList>
            <person name="Harkess A."/>
            <person name="Zhou J."/>
            <person name="Xu C."/>
            <person name="Bowers J.E."/>
            <person name="Van der Hulst R."/>
            <person name="Ayyampalayam S."/>
            <person name="Mercati F."/>
            <person name="Riccardi P."/>
            <person name="McKain M.R."/>
            <person name="Kakrana A."/>
            <person name="Tang H."/>
            <person name="Ray J."/>
            <person name="Groenendijk J."/>
            <person name="Arikit S."/>
            <person name="Mathioni S.M."/>
            <person name="Nakano M."/>
            <person name="Shan H."/>
            <person name="Telgmann-Rauber A."/>
            <person name="Kanno A."/>
            <person name="Yue Z."/>
            <person name="Chen H."/>
            <person name="Li W."/>
            <person name="Chen Y."/>
            <person name="Xu X."/>
            <person name="Zhang Y."/>
            <person name="Luo S."/>
            <person name="Chen H."/>
            <person name="Gao J."/>
            <person name="Mao Z."/>
            <person name="Pires J.C."/>
            <person name="Luo M."/>
            <person name="Kudrna D."/>
            <person name="Wing R.A."/>
            <person name="Meyers B.C."/>
            <person name="Yi K."/>
            <person name="Kong H."/>
            <person name="Lavrijsen P."/>
            <person name="Sunseri F."/>
            <person name="Falavigna A."/>
            <person name="Ye Y."/>
            <person name="Leebens-Mack J.H."/>
            <person name="Chen G."/>
        </authorList>
    </citation>
    <scope>NUCLEOTIDE SEQUENCE [LARGE SCALE GENOMIC DNA]</scope>
    <source>
        <strain evidence="3">cv. DH0086</strain>
    </source>
</reference>
<dbReference type="AlphaFoldDB" id="A0A5P1FE56"/>
<evidence type="ECO:0000313" key="3">
    <source>
        <dbReference type="Proteomes" id="UP000243459"/>
    </source>
</evidence>
<dbReference type="EMBL" id="CM007383">
    <property type="protein sequence ID" value="ONK76392.1"/>
    <property type="molecule type" value="Genomic_DNA"/>
</dbReference>
<name>A0A5P1FE56_ASPOF</name>
<feature type="region of interest" description="Disordered" evidence="1">
    <location>
        <begin position="75"/>
        <end position="95"/>
    </location>
</feature>
<feature type="compositionally biased region" description="Basic and acidic residues" evidence="1">
    <location>
        <begin position="441"/>
        <end position="452"/>
    </location>
</feature>
<dbReference type="Gramene" id="ONK76392">
    <property type="protein sequence ID" value="ONK76392"/>
    <property type="gene ID" value="A4U43_C03F27200"/>
</dbReference>
<organism evidence="2 3">
    <name type="scientific">Asparagus officinalis</name>
    <name type="common">Garden asparagus</name>
    <dbReference type="NCBI Taxonomy" id="4686"/>
    <lineage>
        <taxon>Eukaryota</taxon>
        <taxon>Viridiplantae</taxon>
        <taxon>Streptophyta</taxon>
        <taxon>Embryophyta</taxon>
        <taxon>Tracheophyta</taxon>
        <taxon>Spermatophyta</taxon>
        <taxon>Magnoliopsida</taxon>
        <taxon>Liliopsida</taxon>
        <taxon>Asparagales</taxon>
        <taxon>Asparagaceae</taxon>
        <taxon>Asparagoideae</taxon>
        <taxon>Asparagus</taxon>
    </lineage>
</organism>
<dbReference type="Proteomes" id="UP000243459">
    <property type="component" value="Chromosome 3"/>
</dbReference>
<feature type="compositionally biased region" description="Low complexity" evidence="1">
    <location>
        <begin position="79"/>
        <end position="95"/>
    </location>
</feature>
<keyword evidence="3" id="KW-1185">Reference proteome</keyword>
<evidence type="ECO:0000256" key="1">
    <source>
        <dbReference type="SAM" id="MobiDB-lite"/>
    </source>
</evidence>
<evidence type="ECO:0000313" key="2">
    <source>
        <dbReference type="EMBL" id="ONK76392.1"/>
    </source>
</evidence>